<feature type="transmembrane region" description="Helical" evidence="1">
    <location>
        <begin position="142"/>
        <end position="160"/>
    </location>
</feature>
<feature type="transmembrane region" description="Helical" evidence="1">
    <location>
        <begin position="73"/>
        <end position="96"/>
    </location>
</feature>
<sequence length="361" mass="41723">MEGNLLSFYGWWQFAVCFFAFLALMAIWWQIGKKQNDFGQVWLALSILAWSFSGLFEVYFSEKMPESLLQLESWRSIFSLFNSLFILLALPWFRYLPPPLVPIIKGGFWRYIVGIPFLFCFGQTLHKLVIGKAYGFVQEPDVYYAVFTLIFLGGVLWESFAKRRLKVLSWLSLFCIAITLLTQFLKLSQFLENQLLFSAIFKANLIMLFFALALGWVKELAESIIPKSVNLSLIFSKEKDVSGKWIPTVVLNGFPGTKERKIVLSPKSNALLLEFAQKCKKGENPWLEIKPKNFSVTGKKYDISDYNQIKRLLVALLDGLFGEGNWSKEQHLVPLKNTLFEMSENRDRKIRLSIPPENIFL</sequence>
<dbReference type="RefSeq" id="WP_073178309.1">
    <property type="nucleotide sequence ID" value="NZ_FQWL01000002.1"/>
</dbReference>
<feature type="transmembrane region" description="Helical" evidence="1">
    <location>
        <begin position="41"/>
        <end position="61"/>
    </location>
</feature>
<evidence type="ECO:0000313" key="2">
    <source>
        <dbReference type="EMBL" id="SHG54480.1"/>
    </source>
</evidence>
<organism evidence="2 3">
    <name type="scientific">Flagellimonas flava</name>
    <dbReference type="NCBI Taxonomy" id="570519"/>
    <lineage>
        <taxon>Bacteria</taxon>
        <taxon>Pseudomonadati</taxon>
        <taxon>Bacteroidota</taxon>
        <taxon>Flavobacteriia</taxon>
        <taxon>Flavobacteriales</taxon>
        <taxon>Flavobacteriaceae</taxon>
        <taxon>Flagellimonas</taxon>
    </lineage>
</organism>
<feature type="transmembrane region" description="Helical" evidence="1">
    <location>
        <begin position="6"/>
        <end position="29"/>
    </location>
</feature>
<feature type="transmembrane region" description="Helical" evidence="1">
    <location>
        <begin position="108"/>
        <end position="130"/>
    </location>
</feature>
<dbReference type="Proteomes" id="UP000184532">
    <property type="component" value="Unassembled WGS sequence"/>
</dbReference>
<keyword evidence="1" id="KW-0472">Membrane</keyword>
<feature type="transmembrane region" description="Helical" evidence="1">
    <location>
        <begin position="167"/>
        <end position="185"/>
    </location>
</feature>
<protein>
    <submittedName>
        <fullName evidence="2">Uncharacterized protein</fullName>
    </submittedName>
</protein>
<dbReference type="STRING" id="570519.SAMN04488116_1695"/>
<proteinExistence type="predicted"/>
<keyword evidence="3" id="KW-1185">Reference proteome</keyword>
<feature type="transmembrane region" description="Helical" evidence="1">
    <location>
        <begin position="197"/>
        <end position="217"/>
    </location>
</feature>
<dbReference type="EMBL" id="FQWL01000002">
    <property type="protein sequence ID" value="SHG54480.1"/>
    <property type="molecule type" value="Genomic_DNA"/>
</dbReference>
<reference evidence="3" key="1">
    <citation type="submission" date="2016-11" db="EMBL/GenBank/DDBJ databases">
        <authorList>
            <person name="Varghese N."/>
            <person name="Submissions S."/>
        </authorList>
    </citation>
    <scope>NUCLEOTIDE SEQUENCE [LARGE SCALE GENOMIC DNA]</scope>
    <source>
        <strain evidence="3">DSM 22638</strain>
    </source>
</reference>
<accession>A0A1M5KP78</accession>
<evidence type="ECO:0000313" key="3">
    <source>
        <dbReference type="Proteomes" id="UP000184532"/>
    </source>
</evidence>
<keyword evidence="1" id="KW-1133">Transmembrane helix</keyword>
<keyword evidence="1" id="KW-0812">Transmembrane</keyword>
<dbReference type="OrthoDB" id="1411060at2"/>
<gene>
    <name evidence="2" type="ORF">SAMN04488116_1695</name>
</gene>
<evidence type="ECO:0000256" key="1">
    <source>
        <dbReference type="SAM" id="Phobius"/>
    </source>
</evidence>
<dbReference type="AlphaFoldDB" id="A0A1M5KP78"/>
<name>A0A1M5KP78_9FLAO</name>